<feature type="domain" description="MacB-like periplasmic core" evidence="8">
    <location>
        <begin position="431"/>
        <end position="641"/>
    </location>
</feature>
<dbReference type="GO" id="GO:0022857">
    <property type="term" value="F:transmembrane transporter activity"/>
    <property type="evidence" value="ECO:0007669"/>
    <property type="project" value="TreeGrafter"/>
</dbReference>
<dbReference type="Pfam" id="PF02687">
    <property type="entry name" value="FtsX"/>
    <property type="match status" value="2"/>
</dbReference>
<feature type="domain" description="ABC3 transporter permease C-terminal" evidence="7">
    <location>
        <begin position="678"/>
        <end position="788"/>
    </location>
</feature>
<proteinExistence type="predicted"/>
<evidence type="ECO:0000313" key="9">
    <source>
        <dbReference type="EMBL" id="TKT86968.1"/>
    </source>
</evidence>
<evidence type="ECO:0000256" key="6">
    <source>
        <dbReference type="SAM" id="Phobius"/>
    </source>
</evidence>
<feature type="transmembrane region" description="Helical" evidence="6">
    <location>
        <begin position="719"/>
        <end position="746"/>
    </location>
</feature>
<dbReference type="GO" id="GO:0005886">
    <property type="term" value="C:plasma membrane"/>
    <property type="evidence" value="ECO:0007669"/>
    <property type="project" value="UniProtKB-SubCell"/>
</dbReference>
<dbReference type="PANTHER" id="PTHR30572:SF18">
    <property type="entry name" value="ABC-TYPE MACROLIDE FAMILY EXPORT SYSTEM PERMEASE COMPONENT 2"/>
    <property type="match status" value="1"/>
</dbReference>
<keyword evidence="10" id="KW-1185">Reference proteome</keyword>
<dbReference type="RefSeq" id="WP_137343998.1">
    <property type="nucleotide sequence ID" value="NZ_BSQH01000023.1"/>
</dbReference>
<gene>
    <name evidence="9" type="ORF">FDK13_31480</name>
</gene>
<reference evidence="9 10" key="1">
    <citation type="submission" date="2019-05" db="EMBL/GenBank/DDBJ databases">
        <title>Dyadobacter AR-3-8 sp. nov., isolated from arctic soil.</title>
        <authorList>
            <person name="Chaudhary D.K."/>
        </authorList>
    </citation>
    <scope>NUCLEOTIDE SEQUENCE [LARGE SCALE GENOMIC DNA]</scope>
    <source>
        <strain evidence="9 10">AR-3-8</strain>
    </source>
</reference>
<dbReference type="OrthoDB" id="5933722at2"/>
<dbReference type="Proteomes" id="UP000304900">
    <property type="component" value="Unassembled WGS sequence"/>
</dbReference>
<feature type="domain" description="ABC3 transporter permease C-terminal" evidence="7">
    <location>
        <begin position="292"/>
        <end position="408"/>
    </location>
</feature>
<dbReference type="EMBL" id="SZVO01000022">
    <property type="protein sequence ID" value="TKT86968.1"/>
    <property type="molecule type" value="Genomic_DNA"/>
</dbReference>
<feature type="transmembrane region" description="Helical" evidence="6">
    <location>
        <begin position="380"/>
        <end position="403"/>
    </location>
</feature>
<evidence type="ECO:0000256" key="5">
    <source>
        <dbReference type="ARBA" id="ARBA00023136"/>
    </source>
</evidence>
<evidence type="ECO:0000256" key="1">
    <source>
        <dbReference type="ARBA" id="ARBA00004651"/>
    </source>
</evidence>
<dbReference type="Pfam" id="PF12704">
    <property type="entry name" value="MacB_PCD"/>
    <property type="match status" value="2"/>
</dbReference>
<accession>A0A4U6CV59</accession>
<feature type="transmembrane region" description="Helical" evidence="6">
    <location>
        <begin position="21"/>
        <end position="42"/>
    </location>
</feature>
<evidence type="ECO:0000259" key="8">
    <source>
        <dbReference type="Pfam" id="PF12704"/>
    </source>
</evidence>
<feature type="transmembrane region" description="Helical" evidence="6">
    <location>
        <begin position="428"/>
        <end position="448"/>
    </location>
</feature>
<feature type="transmembrane region" description="Helical" evidence="6">
    <location>
        <begin position="286"/>
        <end position="308"/>
    </location>
</feature>
<keyword evidence="5 6" id="KW-0472">Membrane</keyword>
<organism evidence="9 10">
    <name type="scientific">Dyadobacter frigoris</name>
    <dbReference type="NCBI Taxonomy" id="2576211"/>
    <lineage>
        <taxon>Bacteria</taxon>
        <taxon>Pseudomonadati</taxon>
        <taxon>Bacteroidota</taxon>
        <taxon>Cytophagia</taxon>
        <taxon>Cytophagales</taxon>
        <taxon>Spirosomataceae</taxon>
        <taxon>Dyadobacter</taxon>
    </lineage>
</organism>
<keyword evidence="3 6" id="KW-0812">Transmembrane</keyword>
<evidence type="ECO:0000256" key="2">
    <source>
        <dbReference type="ARBA" id="ARBA00022475"/>
    </source>
</evidence>
<dbReference type="InterPro" id="IPR003838">
    <property type="entry name" value="ABC3_permease_C"/>
</dbReference>
<evidence type="ECO:0000256" key="3">
    <source>
        <dbReference type="ARBA" id="ARBA00022692"/>
    </source>
</evidence>
<dbReference type="PANTHER" id="PTHR30572">
    <property type="entry name" value="MEMBRANE COMPONENT OF TRANSPORTER-RELATED"/>
    <property type="match status" value="1"/>
</dbReference>
<evidence type="ECO:0000313" key="10">
    <source>
        <dbReference type="Proteomes" id="UP000304900"/>
    </source>
</evidence>
<comment type="caution">
    <text evidence="9">The sequence shown here is derived from an EMBL/GenBank/DDBJ whole genome shotgun (WGS) entry which is preliminary data.</text>
</comment>
<name>A0A4U6CV59_9BACT</name>
<keyword evidence="4 6" id="KW-1133">Transmembrane helix</keyword>
<feature type="transmembrane region" description="Helical" evidence="6">
    <location>
        <begin position="675"/>
        <end position="698"/>
    </location>
</feature>
<dbReference type="InterPro" id="IPR050250">
    <property type="entry name" value="Macrolide_Exporter_MacB"/>
</dbReference>
<dbReference type="AlphaFoldDB" id="A0A4U6CV59"/>
<keyword evidence="2" id="KW-1003">Cell membrane</keyword>
<evidence type="ECO:0000259" key="7">
    <source>
        <dbReference type="Pfam" id="PF02687"/>
    </source>
</evidence>
<feature type="transmembrane region" description="Helical" evidence="6">
    <location>
        <begin position="761"/>
        <end position="784"/>
    </location>
</feature>
<sequence length="798" mass="89743">MIRNYFKIAFRNLLKNKGYSAINIGGLAVGMAVTMLIGLWIYDELSYDKYHQNYDRIGKIVLLGVFDGEVFHQEYMPAPMGEELRNNFPDDFKYVINSSWNGEHILAFGDKKFTKTGNYLSEQAPDMFSLKMLKGTRSGLKEQSSIMLSESVASALFGKENPLDKIVKIDNKLNVKVTGVYEDLPYNSEFRNLTFIAPWNLYVATQDWVKRALDNKEWDNNSWQVLVQINPNSDYAAVSKKIANLKLKHTPHTAFLKPRLYVEPMSNWHLYTGWDKSGNLDGRIQYVWLFGIIGFFVLLLASINFMNLSTARSEKRAKEVGIRKAIGSKRGQLISQFLSESLLIVSLAFMLSICLLIVSLPFFNQIADKKMSVLWNSPVFWLLGIGFCLITGIISGSYPALYLSSFQPIKVLKGTFNIGRFAAIPRKVLVVLQFTVSVTLIIGTIIVFRQIQYAKNRPIGYDRSGLITVSMNTPELFNHYNDLRASLLETGAVTEMSTSSSAVTEVNSNNSGFDWADKDPNFKPNFGTIAVSHDFGKTVGWQFKAGHDFSRQFSTDSTGLVLNETAVKYIGFKRPEDILGKIIKWDNKPFTVIGVIRDMVMDSPFKPVDPTIFMLNYGWANYINIKLNPEKSAANSLAKIEGVFRKFNPGSPFDYRFSDDQYAAKFASEERIAKLASAFASLAILISCLGLFALASFTAEQRTKEIGIRKVLGASVANLWALLSADFVVLVIISCVVSVPIAYYFLNGWLQKYEYRTEISWWIFAASGLGAMLITLLTVSYQAIRAALMDPVKSLKSE</sequence>
<comment type="subcellular location">
    <subcellularLocation>
        <location evidence="1">Cell membrane</location>
        <topology evidence="1">Multi-pass membrane protein</topology>
    </subcellularLocation>
</comment>
<feature type="domain" description="MacB-like periplasmic core" evidence="8">
    <location>
        <begin position="20"/>
        <end position="244"/>
    </location>
</feature>
<evidence type="ECO:0000256" key="4">
    <source>
        <dbReference type="ARBA" id="ARBA00022989"/>
    </source>
</evidence>
<dbReference type="InterPro" id="IPR025857">
    <property type="entry name" value="MacB_PCD"/>
</dbReference>
<protein>
    <submittedName>
        <fullName evidence="9">FtsX-like permease family protein</fullName>
    </submittedName>
</protein>
<feature type="transmembrane region" description="Helical" evidence="6">
    <location>
        <begin position="337"/>
        <end position="360"/>
    </location>
</feature>